<keyword evidence="4" id="KW-0804">Transcription</keyword>
<gene>
    <name evidence="8" type="ORF">PSU4_38220</name>
</gene>
<evidence type="ECO:0000256" key="2">
    <source>
        <dbReference type="ARBA" id="ARBA00023015"/>
    </source>
</evidence>
<dbReference type="InterPro" id="IPR018062">
    <property type="entry name" value="HTH_AraC-typ_CS"/>
</dbReference>
<keyword evidence="3" id="KW-0238">DNA-binding</keyword>
<name>A0A511DP87_9PSEU</name>
<comment type="caution">
    <text evidence="8">The sequence shown here is derived from an EMBL/GenBank/DDBJ whole genome shotgun (WGS) entry which is preliminary data.</text>
</comment>
<dbReference type="Pfam" id="PF02311">
    <property type="entry name" value="AraC_binding"/>
    <property type="match status" value="1"/>
</dbReference>
<evidence type="ECO:0000256" key="1">
    <source>
        <dbReference type="ARBA" id="ARBA00022491"/>
    </source>
</evidence>
<evidence type="ECO:0000259" key="7">
    <source>
        <dbReference type="PROSITE" id="PS01124"/>
    </source>
</evidence>
<dbReference type="Gene3D" id="2.60.120.10">
    <property type="entry name" value="Jelly Rolls"/>
    <property type="match status" value="1"/>
</dbReference>
<dbReference type="GO" id="GO:0003700">
    <property type="term" value="F:DNA-binding transcription factor activity"/>
    <property type="evidence" value="ECO:0007669"/>
    <property type="project" value="InterPro"/>
</dbReference>
<dbReference type="SUPFAM" id="SSF51182">
    <property type="entry name" value="RmlC-like cupins"/>
    <property type="match status" value="1"/>
</dbReference>
<evidence type="ECO:0000256" key="3">
    <source>
        <dbReference type="ARBA" id="ARBA00023125"/>
    </source>
</evidence>
<dbReference type="FunFam" id="1.10.10.60:FF:000132">
    <property type="entry name" value="AraC family transcriptional regulator"/>
    <property type="match status" value="1"/>
</dbReference>
<dbReference type="PROSITE" id="PS00041">
    <property type="entry name" value="HTH_ARAC_FAMILY_1"/>
    <property type="match status" value="1"/>
</dbReference>
<accession>A0A511DP87</accession>
<dbReference type="GO" id="GO:0043565">
    <property type="term" value="F:sequence-specific DNA binding"/>
    <property type="evidence" value="ECO:0007669"/>
    <property type="project" value="InterPro"/>
</dbReference>
<organism evidence="8 9">
    <name type="scientific">Pseudonocardia sulfidoxydans NBRC 16205</name>
    <dbReference type="NCBI Taxonomy" id="1223511"/>
    <lineage>
        <taxon>Bacteria</taxon>
        <taxon>Bacillati</taxon>
        <taxon>Actinomycetota</taxon>
        <taxon>Actinomycetes</taxon>
        <taxon>Pseudonocardiales</taxon>
        <taxon>Pseudonocardiaceae</taxon>
        <taxon>Pseudonocardia</taxon>
    </lineage>
</organism>
<evidence type="ECO:0000256" key="6">
    <source>
        <dbReference type="ARBA" id="ARBA00079449"/>
    </source>
</evidence>
<feature type="domain" description="HTH araC/xylS-type" evidence="7">
    <location>
        <begin position="152"/>
        <end position="249"/>
    </location>
</feature>
<evidence type="ECO:0000313" key="9">
    <source>
        <dbReference type="Proteomes" id="UP000321685"/>
    </source>
</evidence>
<protein>
    <recommendedName>
        <fullName evidence="5">HTH-type transcriptional regulator RipA</fullName>
    </recommendedName>
    <alternativeName>
        <fullName evidence="6">Repressor of iron proteins A</fullName>
    </alternativeName>
</protein>
<dbReference type="InterPro" id="IPR003313">
    <property type="entry name" value="AraC-bd"/>
</dbReference>
<dbReference type="PANTHER" id="PTHR11019:SF199">
    <property type="entry name" value="HTH-TYPE TRANSCRIPTIONAL REGULATOR NIMR"/>
    <property type="match status" value="1"/>
</dbReference>
<dbReference type="EMBL" id="BJVJ01000041">
    <property type="protein sequence ID" value="GEL24868.1"/>
    <property type="molecule type" value="Genomic_DNA"/>
</dbReference>
<proteinExistence type="predicted"/>
<keyword evidence="2" id="KW-0805">Transcription regulation</keyword>
<dbReference type="Pfam" id="PF12833">
    <property type="entry name" value="HTH_18"/>
    <property type="match status" value="1"/>
</dbReference>
<evidence type="ECO:0000256" key="4">
    <source>
        <dbReference type="ARBA" id="ARBA00023163"/>
    </source>
</evidence>
<dbReference type="CDD" id="cd06124">
    <property type="entry name" value="cupin_NimR-like_N"/>
    <property type="match status" value="1"/>
</dbReference>
<dbReference type="SUPFAM" id="SSF46689">
    <property type="entry name" value="Homeodomain-like"/>
    <property type="match status" value="1"/>
</dbReference>
<evidence type="ECO:0000313" key="8">
    <source>
        <dbReference type="EMBL" id="GEL24868.1"/>
    </source>
</evidence>
<dbReference type="PROSITE" id="PS01124">
    <property type="entry name" value="HTH_ARAC_FAMILY_2"/>
    <property type="match status" value="1"/>
</dbReference>
<keyword evidence="9" id="KW-1185">Reference proteome</keyword>
<reference evidence="8 9" key="1">
    <citation type="submission" date="2019-07" db="EMBL/GenBank/DDBJ databases">
        <title>Whole genome shotgun sequence of Pseudonocardia sulfidoxydans NBRC 16205.</title>
        <authorList>
            <person name="Hosoyama A."/>
            <person name="Uohara A."/>
            <person name="Ohji S."/>
            <person name="Ichikawa N."/>
        </authorList>
    </citation>
    <scope>NUCLEOTIDE SEQUENCE [LARGE SCALE GENOMIC DNA]</scope>
    <source>
        <strain evidence="8 9">NBRC 16205</strain>
    </source>
</reference>
<dbReference type="SMART" id="SM00342">
    <property type="entry name" value="HTH_ARAC"/>
    <property type="match status" value="1"/>
</dbReference>
<dbReference type="AlphaFoldDB" id="A0A511DP87"/>
<dbReference type="InterPro" id="IPR009057">
    <property type="entry name" value="Homeodomain-like_sf"/>
</dbReference>
<dbReference type="InterPro" id="IPR011051">
    <property type="entry name" value="RmlC_Cupin_sf"/>
</dbReference>
<evidence type="ECO:0000256" key="5">
    <source>
        <dbReference type="ARBA" id="ARBA00074140"/>
    </source>
</evidence>
<sequence>MERDALQRPPHGEMLVVALQVHVGDSFPAHRHEHHQLVWASSGVLSVDADGTRWTLAPNLALWVPAGVEHATSASRPASMFGVYLRPRFTAGWTSPTLVSVTPLLRELFLHLTGRDLDDDTRRRAEHMVVDLLRPVDVTPLSLPVPSDPRARSVADALLASPADDRSLDAWAADVGASVRTLSRLFLAETGMGFSQWRTQARLRAALPGLAAGATVRSVARSVGYDTESGFVAAFRRATGRTPATYFASAERSCGTTWSSPYPIDSADGKPSAIATGKSRAT</sequence>
<dbReference type="Proteomes" id="UP000321685">
    <property type="component" value="Unassembled WGS sequence"/>
</dbReference>
<dbReference type="InterPro" id="IPR014710">
    <property type="entry name" value="RmlC-like_jellyroll"/>
</dbReference>
<dbReference type="InterPro" id="IPR018060">
    <property type="entry name" value="HTH_AraC"/>
</dbReference>
<dbReference type="PANTHER" id="PTHR11019">
    <property type="entry name" value="HTH-TYPE TRANSCRIPTIONAL REGULATOR NIMR"/>
    <property type="match status" value="1"/>
</dbReference>
<dbReference type="Gene3D" id="1.10.10.60">
    <property type="entry name" value="Homeodomain-like"/>
    <property type="match status" value="1"/>
</dbReference>
<dbReference type="OrthoDB" id="2039152at2"/>
<keyword evidence="1" id="KW-0678">Repressor</keyword>